<keyword evidence="9" id="KW-1185">Reference proteome</keyword>
<comment type="cofactor">
    <cofactor evidence="5 6">
        <name>[4Fe-4S] cluster</name>
        <dbReference type="ChEBI" id="CHEBI:49883"/>
    </cofactor>
    <text evidence="5 6">Binds 2 [4Fe-4S] clusters. In this family the first cluster has a non-standard and varying [4Fe-4S] binding motif CX(2)CX(2)CX(4-5)CP.</text>
</comment>
<dbReference type="InterPro" id="IPR017900">
    <property type="entry name" value="4Fe4S_Fe_S_CS"/>
</dbReference>
<keyword evidence="4 5" id="KW-0411">Iron-sulfur</keyword>
<dbReference type="InterPro" id="IPR002880">
    <property type="entry name" value="Pyrv_Fd/Flavodoxin_OxRdtase_N"/>
</dbReference>
<dbReference type="EMBL" id="JACIGE010000002">
    <property type="protein sequence ID" value="MBB4246467.1"/>
    <property type="molecule type" value="Genomic_DNA"/>
</dbReference>
<dbReference type="GO" id="GO:0044281">
    <property type="term" value="P:small molecule metabolic process"/>
    <property type="evidence" value="ECO:0007669"/>
    <property type="project" value="UniProtKB-ARBA"/>
</dbReference>
<feature type="binding site" evidence="6">
    <location>
        <position position="585"/>
    </location>
    <ligand>
        <name>[4Fe-4S] cluster</name>
        <dbReference type="ChEBI" id="CHEBI:49883"/>
        <label>2</label>
    </ligand>
</feature>
<dbReference type="Pfam" id="PF00037">
    <property type="entry name" value="Fer4"/>
    <property type="match status" value="1"/>
</dbReference>
<feature type="domain" description="4Fe-4S ferredoxin-type" evidence="7">
    <location>
        <begin position="576"/>
        <end position="605"/>
    </location>
</feature>
<keyword evidence="5" id="KW-0249">Electron transport</keyword>
<keyword evidence="2 5" id="KW-0560">Oxidoreductase</keyword>
<evidence type="ECO:0000256" key="6">
    <source>
        <dbReference type="PIRSR" id="PIRSR006439-50"/>
    </source>
</evidence>
<feature type="binding site" evidence="6">
    <location>
        <position position="568"/>
    </location>
    <ligand>
        <name>[4Fe-4S] cluster</name>
        <dbReference type="ChEBI" id="CHEBI:49883"/>
        <label>2</label>
    </ligand>
</feature>
<evidence type="ECO:0000256" key="2">
    <source>
        <dbReference type="ARBA" id="ARBA00023002"/>
    </source>
</evidence>
<dbReference type="NCBIfam" id="TIGR03336">
    <property type="entry name" value="IOR_alpha"/>
    <property type="match status" value="1"/>
</dbReference>
<dbReference type="SUPFAM" id="SSF54862">
    <property type="entry name" value="4Fe-4S ferredoxins"/>
    <property type="match status" value="1"/>
</dbReference>
<keyword evidence="1 5" id="KW-0479">Metal-binding</keyword>
<keyword evidence="8" id="KW-0670">Pyruvate</keyword>
<dbReference type="PROSITE" id="PS51379">
    <property type="entry name" value="4FE4S_FER_2"/>
    <property type="match status" value="1"/>
</dbReference>
<dbReference type="PANTHER" id="PTHR43710">
    <property type="entry name" value="2-HYDROXYACYL-COA LYASE"/>
    <property type="match status" value="1"/>
</dbReference>
<proteinExistence type="predicted"/>
<evidence type="ECO:0000256" key="1">
    <source>
        <dbReference type="ARBA" id="ARBA00022723"/>
    </source>
</evidence>
<feature type="binding site" evidence="6">
    <location>
        <position position="562"/>
    </location>
    <ligand>
        <name>[4Fe-4S] cluster</name>
        <dbReference type="ChEBI" id="CHEBI:49883"/>
        <label>1</label>
    </ligand>
</feature>
<dbReference type="InterPro" id="IPR029061">
    <property type="entry name" value="THDP-binding"/>
</dbReference>
<keyword evidence="5 6" id="KW-0004">4Fe-4S</keyword>
<dbReference type="CDD" id="cd07034">
    <property type="entry name" value="TPP_PYR_PFOR_IOR-alpha_like"/>
    <property type="match status" value="1"/>
</dbReference>
<sequence length="613" mass="64372">MATEFVMGNEAIALGAIAAGVGVVTGYPGTPSSEILLTVSKRNPGGIHVEWSVNEKVALEVAAGASYAGARTMVTMKQVGLNVAADPLLSLAYIGVKGGMVIVVADDPGPISSQTEQDTRTFALFAKLPVFDPASPEEAYAMMADAFDLSERYGTPVIFRPTTRVCHGNAPVAISETLRPRAPASFVKDPKWVIFPRLSYENHIRIEQQLPVIGEEFSSYPRNSLSGEGTLAIATHGISSAYIAEALAALGDAVPAHKLLRVATPHPFPKRLAREFLEGVERVLVVEELDPVIERELQRLAGEQHLPVDVLGKGSGHIQVAGENTVDSVTRALAGFFGLPVAPAAHCAAAPEGAAEPPVRPPVLCAGCPHRASFLAVKRAMRKRKSVFCGDIGCYTLGNAKPLDMVDTCLCMGAGITVAQGLQVVEPDAVHFAFIGDSTFFHTGIPGVINAVYNQTNIVVVVLDNSTTAMTGCQPHPGTGDTMMGEIADKIDIATVLQAVGVKHVETCDPLQLEAAQAAVLRAADAAADGVAALIFKAPCIHVAPPGVTYTVDAEKCKCKICFNQLGCPAIMSVDGKASIDPALCYGCDICLQMCPFDAISTVTAETTGEVQP</sequence>
<comment type="caution">
    <text evidence="8">The sequence shown here is derived from an EMBL/GenBank/DDBJ whole genome shotgun (WGS) entry which is preliminary data.</text>
</comment>
<comment type="function">
    <text evidence="5">Catalyzes the ferredoxin-dependent oxidative decarboxylation of arylpyruvates.</text>
</comment>
<dbReference type="InterPro" id="IPR011766">
    <property type="entry name" value="TPP_enzyme_TPP-bd"/>
</dbReference>
<dbReference type="Gene3D" id="3.30.70.20">
    <property type="match status" value="1"/>
</dbReference>
<dbReference type="Proteomes" id="UP000587070">
    <property type="component" value="Unassembled WGS sequence"/>
</dbReference>
<comment type="catalytic activity">
    <reaction evidence="5">
        <text>indole-3-pyruvate + 2 oxidized [2Fe-2S]-[ferredoxin] + CoA = (indol-3-yl)acetyl-CoA + 2 reduced [2Fe-2S]-[ferredoxin] + CO2 + H(+)</text>
        <dbReference type="Rhea" id="RHEA:12645"/>
        <dbReference type="Rhea" id="RHEA-COMP:10000"/>
        <dbReference type="Rhea" id="RHEA-COMP:10001"/>
        <dbReference type="ChEBI" id="CHEBI:15378"/>
        <dbReference type="ChEBI" id="CHEBI:16526"/>
        <dbReference type="ChEBI" id="CHEBI:17640"/>
        <dbReference type="ChEBI" id="CHEBI:33737"/>
        <dbReference type="ChEBI" id="CHEBI:33738"/>
        <dbReference type="ChEBI" id="CHEBI:57271"/>
        <dbReference type="ChEBI" id="CHEBI:57287"/>
        <dbReference type="EC" id="1.2.7.8"/>
    </reaction>
</comment>
<dbReference type="Pfam" id="PF01855">
    <property type="entry name" value="POR_N"/>
    <property type="match status" value="1"/>
</dbReference>
<dbReference type="CDD" id="cd02008">
    <property type="entry name" value="TPP_IOR_alpha"/>
    <property type="match status" value="1"/>
</dbReference>
<keyword evidence="5" id="KW-0813">Transport</keyword>
<name>A0A840FWK1_RHOTE</name>
<dbReference type="FunFam" id="3.40.50.970:FF:000039">
    <property type="entry name" value="Indolepyruvate oxidoreductase subunit IorA"/>
    <property type="match status" value="1"/>
</dbReference>
<dbReference type="EC" id="1.2.7.8" evidence="5"/>
<feature type="binding site" evidence="6">
    <location>
        <position position="595"/>
    </location>
    <ligand>
        <name>[4Fe-4S] cluster</name>
        <dbReference type="ChEBI" id="CHEBI:49883"/>
        <label>1</label>
    </ligand>
</feature>
<evidence type="ECO:0000256" key="3">
    <source>
        <dbReference type="ARBA" id="ARBA00023004"/>
    </source>
</evidence>
<dbReference type="InterPro" id="IPR017896">
    <property type="entry name" value="4Fe4S_Fe-S-bd"/>
</dbReference>
<feature type="binding site" evidence="6">
    <location>
        <position position="557"/>
    </location>
    <ligand>
        <name>[4Fe-4S] cluster</name>
        <dbReference type="ChEBI" id="CHEBI:49883"/>
        <label>1</label>
    </ligand>
</feature>
<evidence type="ECO:0000313" key="9">
    <source>
        <dbReference type="Proteomes" id="UP000587070"/>
    </source>
</evidence>
<feature type="binding site" evidence="6">
    <location>
        <position position="559"/>
    </location>
    <ligand>
        <name>[4Fe-4S] cluster</name>
        <dbReference type="ChEBI" id="CHEBI:49883"/>
        <label>1</label>
    </ligand>
</feature>
<evidence type="ECO:0000256" key="5">
    <source>
        <dbReference type="PIRNR" id="PIRNR006439"/>
    </source>
</evidence>
<organism evidence="8 9">
    <name type="scientific">Rhodocyclus tenuis</name>
    <name type="common">Rhodospirillum tenue</name>
    <dbReference type="NCBI Taxonomy" id="1066"/>
    <lineage>
        <taxon>Bacteria</taxon>
        <taxon>Pseudomonadati</taxon>
        <taxon>Pseudomonadota</taxon>
        <taxon>Betaproteobacteria</taxon>
        <taxon>Rhodocyclales</taxon>
        <taxon>Rhodocyclaceae</taxon>
        <taxon>Rhodocyclus</taxon>
    </lineage>
</organism>
<dbReference type="Gene3D" id="3.40.50.970">
    <property type="match status" value="2"/>
</dbReference>
<dbReference type="GO" id="GO:0030976">
    <property type="term" value="F:thiamine pyrophosphate binding"/>
    <property type="evidence" value="ECO:0007669"/>
    <property type="project" value="InterPro"/>
</dbReference>
<dbReference type="InterPro" id="IPR017721">
    <property type="entry name" value="IorA"/>
</dbReference>
<evidence type="ECO:0000313" key="8">
    <source>
        <dbReference type="EMBL" id="MBB4246467.1"/>
    </source>
</evidence>
<dbReference type="GO" id="GO:0043805">
    <property type="term" value="F:indolepyruvate ferredoxin oxidoreductase activity"/>
    <property type="evidence" value="ECO:0007669"/>
    <property type="project" value="UniProtKB-UniRule"/>
</dbReference>
<feature type="binding site" evidence="6">
    <location>
        <position position="591"/>
    </location>
    <ligand>
        <name>[4Fe-4S] cluster</name>
        <dbReference type="ChEBI" id="CHEBI:49883"/>
        <label>2</label>
    </ligand>
</feature>
<dbReference type="PANTHER" id="PTHR43710:SF6">
    <property type="entry name" value="INDOLEPYRUVATE OXIDOREDUCTASE SUBUNIT IORA"/>
    <property type="match status" value="1"/>
</dbReference>
<dbReference type="SUPFAM" id="SSF52518">
    <property type="entry name" value="Thiamin diphosphate-binding fold (THDP-binding)"/>
    <property type="match status" value="2"/>
</dbReference>
<feature type="binding site" evidence="6">
    <location>
        <position position="588"/>
    </location>
    <ligand>
        <name>[4Fe-4S] cluster</name>
        <dbReference type="ChEBI" id="CHEBI:49883"/>
        <label>2</label>
    </ligand>
</feature>
<dbReference type="InterPro" id="IPR045025">
    <property type="entry name" value="HACL1-like"/>
</dbReference>
<keyword evidence="3 5" id="KW-0408">Iron</keyword>
<dbReference type="GO" id="GO:0046872">
    <property type="term" value="F:metal ion binding"/>
    <property type="evidence" value="ECO:0007669"/>
    <property type="project" value="UniProtKB-UniRule"/>
</dbReference>
<dbReference type="AlphaFoldDB" id="A0A840FWK1"/>
<dbReference type="PIRSF" id="PIRSF006439">
    <property type="entry name" value="Indolepyruvate_ferr_oxidored"/>
    <property type="match status" value="1"/>
</dbReference>
<evidence type="ECO:0000259" key="7">
    <source>
        <dbReference type="PROSITE" id="PS51379"/>
    </source>
</evidence>
<dbReference type="GO" id="GO:0051539">
    <property type="term" value="F:4 iron, 4 sulfur cluster binding"/>
    <property type="evidence" value="ECO:0007669"/>
    <property type="project" value="UniProtKB-UniRule"/>
</dbReference>
<protein>
    <recommendedName>
        <fullName evidence="5">Indolepyruvate oxidoreductase subunit IorA</fullName>
        <shortName evidence="5">IOR</shortName>
        <ecNumber evidence="5">1.2.7.8</ecNumber>
    </recommendedName>
    <alternativeName>
        <fullName evidence="5">Indolepyruvate ferredoxin oxidoreductase subunit alpha</fullName>
    </alternativeName>
</protein>
<gene>
    <name evidence="8" type="ORF">GGD90_000824</name>
</gene>
<accession>A0A840FWK1</accession>
<dbReference type="Pfam" id="PF02775">
    <property type="entry name" value="TPP_enzyme_C"/>
    <property type="match status" value="1"/>
</dbReference>
<evidence type="ECO:0000256" key="4">
    <source>
        <dbReference type="ARBA" id="ARBA00023014"/>
    </source>
</evidence>
<dbReference type="PROSITE" id="PS00198">
    <property type="entry name" value="4FE4S_FER_1"/>
    <property type="match status" value="1"/>
</dbReference>
<reference evidence="8 9" key="1">
    <citation type="submission" date="2020-08" db="EMBL/GenBank/DDBJ databases">
        <title>Genome sequencing of Purple Non-Sulfur Bacteria from various extreme environments.</title>
        <authorList>
            <person name="Mayer M."/>
        </authorList>
    </citation>
    <scope>NUCLEOTIDE SEQUENCE [LARGE SCALE GENOMIC DNA]</scope>
    <source>
        <strain evidence="8 9">2761</strain>
    </source>
</reference>
<dbReference type="RefSeq" id="WP_221227650.1">
    <property type="nucleotide sequence ID" value="NZ_JACIGE010000002.1"/>
</dbReference>